<dbReference type="AlphaFoldDB" id="A0A9D9BUL3"/>
<dbReference type="InterPro" id="IPR051398">
    <property type="entry name" value="Polysacch_Deacetylase"/>
</dbReference>
<dbReference type="Proteomes" id="UP000668060">
    <property type="component" value="Unassembled WGS sequence"/>
</dbReference>
<dbReference type="PANTHER" id="PTHR34216:SF3">
    <property type="entry name" value="POLY-BETA-1,6-N-ACETYL-D-GLUCOSAMINE N-DEACETYLASE"/>
    <property type="match status" value="1"/>
</dbReference>
<dbReference type="EMBL" id="JAEPLN010000001">
    <property type="protein sequence ID" value="MBO6971812.1"/>
    <property type="molecule type" value="Genomic_DNA"/>
</dbReference>
<evidence type="ECO:0000259" key="3">
    <source>
        <dbReference type="PROSITE" id="PS51677"/>
    </source>
</evidence>
<dbReference type="GO" id="GO:0005975">
    <property type="term" value="P:carbohydrate metabolic process"/>
    <property type="evidence" value="ECO:0007669"/>
    <property type="project" value="InterPro"/>
</dbReference>
<dbReference type="Pfam" id="PF01522">
    <property type="entry name" value="Polysacc_deac_1"/>
    <property type="match status" value="1"/>
</dbReference>
<dbReference type="GO" id="GO:0005576">
    <property type="term" value="C:extracellular region"/>
    <property type="evidence" value="ECO:0007669"/>
    <property type="project" value="UniProtKB-SubCell"/>
</dbReference>
<dbReference type="Gene3D" id="3.20.20.370">
    <property type="entry name" value="Glycoside hydrolase/deacetylase"/>
    <property type="match status" value="1"/>
</dbReference>
<gene>
    <name evidence="4" type="ORF">JJ842_07795</name>
</gene>
<accession>A0A9D9BUL3</accession>
<protein>
    <submittedName>
        <fullName evidence="4">Polysaccharide deacetylase family protein</fullName>
    </submittedName>
</protein>
<evidence type="ECO:0000256" key="1">
    <source>
        <dbReference type="ARBA" id="ARBA00004613"/>
    </source>
</evidence>
<keyword evidence="2" id="KW-0732">Signal</keyword>
<name>A0A9D9BUL3_PROMR</name>
<evidence type="ECO:0000313" key="5">
    <source>
        <dbReference type="Proteomes" id="UP000668060"/>
    </source>
</evidence>
<comment type="subcellular location">
    <subcellularLocation>
        <location evidence="1">Secreted</location>
    </subcellularLocation>
</comment>
<organism evidence="4 5">
    <name type="scientific">Prochlorococcus marinus CUG1433</name>
    <dbReference type="NCBI Taxonomy" id="2774506"/>
    <lineage>
        <taxon>Bacteria</taxon>
        <taxon>Bacillati</taxon>
        <taxon>Cyanobacteriota</taxon>
        <taxon>Cyanophyceae</taxon>
        <taxon>Synechococcales</taxon>
        <taxon>Prochlorococcaceae</taxon>
        <taxon>Prochlorococcus</taxon>
    </lineage>
</organism>
<comment type="caution">
    <text evidence="4">The sequence shown here is derived from an EMBL/GenBank/DDBJ whole genome shotgun (WGS) entry which is preliminary data.</text>
</comment>
<dbReference type="CDD" id="cd10918">
    <property type="entry name" value="CE4_NodB_like_5s_6s"/>
    <property type="match status" value="1"/>
</dbReference>
<evidence type="ECO:0000313" key="4">
    <source>
        <dbReference type="EMBL" id="MBO6971812.1"/>
    </source>
</evidence>
<dbReference type="PANTHER" id="PTHR34216">
    <property type="match status" value="1"/>
</dbReference>
<dbReference type="SUPFAM" id="SSF88713">
    <property type="entry name" value="Glycoside hydrolase/deacetylase"/>
    <property type="match status" value="1"/>
</dbReference>
<feature type="domain" description="NodB homology" evidence="3">
    <location>
        <begin position="79"/>
        <end position="277"/>
    </location>
</feature>
<sequence>MFFIKKKFRDYFCRLISKVNLSFLLNSKSRIQLRVLIIHSINEEEKLLNLLKNLNKKWRFITPDQFFQILDNKKTINQSSLLITFDDGFKDNLNILPILDKFSISALFFVCPGLVQLQNSNTLFPLLAKKLFRIPLIDKDIELLNWDDLRYIQDRGHSIGNHSLLHYQVNKLSIKELKEDINLSKSLLEENLKKSKSLESFSYPFGGAEHINAVSLQLLAENFKYVFSGIRGNNNINKANIIYRDEVSINDDIEITNSFLKGSFDLYYRFKLIKLIF</sequence>
<proteinExistence type="predicted"/>
<dbReference type="InterPro" id="IPR011330">
    <property type="entry name" value="Glyco_hydro/deAcase_b/a-brl"/>
</dbReference>
<dbReference type="PROSITE" id="PS51677">
    <property type="entry name" value="NODB"/>
    <property type="match status" value="1"/>
</dbReference>
<reference evidence="4" key="1">
    <citation type="journal article" date="2021" name="Front. Mar. Sci.">
        <title>Genomes of Diverse Isolates of Prochlorococcus High-Light-Adapted Clade II in the Western Pacific Ocean.</title>
        <authorList>
            <person name="Yan W."/>
            <person name="Feng X."/>
            <person name="Zhang W."/>
            <person name="Nawaz M.Z."/>
            <person name="Luo T."/>
            <person name="Zhang R."/>
            <person name="Jiao N."/>
        </authorList>
    </citation>
    <scope>NUCLEOTIDE SEQUENCE</scope>
    <source>
        <strain evidence="4">CUG1433</strain>
    </source>
</reference>
<dbReference type="InterPro" id="IPR002509">
    <property type="entry name" value="NODB_dom"/>
</dbReference>
<evidence type="ECO:0000256" key="2">
    <source>
        <dbReference type="ARBA" id="ARBA00022729"/>
    </source>
</evidence>
<dbReference type="GO" id="GO:0016810">
    <property type="term" value="F:hydrolase activity, acting on carbon-nitrogen (but not peptide) bonds"/>
    <property type="evidence" value="ECO:0007669"/>
    <property type="project" value="InterPro"/>
</dbReference>